<accession>A0ABU0DJZ0</accession>
<name>A0ABU0DJZ0_9HYPH</name>
<organism evidence="1 2">
    <name type="scientific">Ancylobacter vacuolatus</name>
    <dbReference type="NCBI Taxonomy" id="223389"/>
    <lineage>
        <taxon>Bacteria</taxon>
        <taxon>Pseudomonadati</taxon>
        <taxon>Pseudomonadota</taxon>
        <taxon>Alphaproteobacteria</taxon>
        <taxon>Hyphomicrobiales</taxon>
        <taxon>Xanthobacteraceae</taxon>
        <taxon>Ancylobacter</taxon>
    </lineage>
</organism>
<dbReference type="Proteomes" id="UP001238467">
    <property type="component" value="Unassembled WGS sequence"/>
</dbReference>
<proteinExistence type="predicted"/>
<comment type="caution">
    <text evidence="1">The sequence shown here is derived from an EMBL/GenBank/DDBJ whole genome shotgun (WGS) entry which is preliminary data.</text>
</comment>
<sequence>MSALLVEVGLGARDRRDPELARMKSGVLTELYAAHAI</sequence>
<gene>
    <name evidence="1" type="ORF">J2S76_003062</name>
</gene>
<reference evidence="1 2" key="1">
    <citation type="submission" date="2023-07" db="EMBL/GenBank/DDBJ databases">
        <title>Genomic Encyclopedia of Type Strains, Phase IV (KMG-IV): sequencing the most valuable type-strain genomes for metagenomic binning, comparative biology and taxonomic classification.</title>
        <authorList>
            <person name="Goeker M."/>
        </authorList>
    </citation>
    <scope>NUCLEOTIDE SEQUENCE [LARGE SCALE GENOMIC DNA]</scope>
    <source>
        <strain evidence="1 2">DSM 1277</strain>
    </source>
</reference>
<evidence type="ECO:0000313" key="2">
    <source>
        <dbReference type="Proteomes" id="UP001238467"/>
    </source>
</evidence>
<dbReference type="EMBL" id="JAUSUH010000007">
    <property type="protein sequence ID" value="MDQ0348628.1"/>
    <property type="molecule type" value="Genomic_DNA"/>
</dbReference>
<keyword evidence="2" id="KW-1185">Reference proteome</keyword>
<protein>
    <submittedName>
        <fullName evidence="1">Uncharacterized protein</fullName>
    </submittedName>
</protein>
<evidence type="ECO:0000313" key="1">
    <source>
        <dbReference type="EMBL" id="MDQ0348628.1"/>
    </source>
</evidence>